<evidence type="ECO:0000256" key="4">
    <source>
        <dbReference type="ARBA" id="ARBA00022989"/>
    </source>
</evidence>
<feature type="region of interest" description="Disordered" evidence="8">
    <location>
        <begin position="1"/>
        <end position="20"/>
    </location>
</feature>
<evidence type="ECO:0000256" key="5">
    <source>
        <dbReference type="ARBA" id="ARBA00023136"/>
    </source>
</evidence>
<dbReference type="InterPro" id="IPR039465">
    <property type="entry name" value="IL-17_rcpt-like"/>
</dbReference>
<dbReference type="InterPro" id="IPR013568">
    <property type="entry name" value="SEFIR_dom"/>
</dbReference>
<keyword evidence="3" id="KW-0732">Signal</keyword>
<dbReference type="PANTHER" id="PTHR15583:SF7">
    <property type="entry name" value="INTERLEUKIN CYTOKINE RECEPTOR-RELATED PROTEIN 2"/>
    <property type="match status" value="1"/>
</dbReference>
<evidence type="ECO:0000256" key="2">
    <source>
        <dbReference type="ARBA" id="ARBA00022692"/>
    </source>
</evidence>
<dbReference type="GO" id="GO:0016020">
    <property type="term" value="C:membrane"/>
    <property type="evidence" value="ECO:0007669"/>
    <property type="project" value="UniProtKB-SubCell"/>
</dbReference>
<evidence type="ECO:0000256" key="6">
    <source>
        <dbReference type="ARBA" id="ARBA00023170"/>
    </source>
</evidence>
<keyword evidence="12" id="KW-1185">Reference proteome</keyword>
<comment type="caution">
    <text evidence="11">The sequence shown here is derived from an EMBL/GenBank/DDBJ whole genome shotgun (WGS) entry which is preliminary data.</text>
</comment>
<dbReference type="GO" id="GO:0030368">
    <property type="term" value="F:interleukin-17 receptor activity"/>
    <property type="evidence" value="ECO:0007669"/>
    <property type="project" value="InterPro"/>
</dbReference>
<feature type="domain" description="SEFIR" evidence="10">
    <location>
        <begin position="93"/>
        <end position="244"/>
    </location>
</feature>
<evidence type="ECO:0000256" key="7">
    <source>
        <dbReference type="ARBA" id="ARBA00023180"/>
    </source>
</evidence>
<dbReference type="Gene3D" id="3.40.50.11530">
    <property type="match status" value="1"/>
</dbReference>
<keyword evidence="6" id="KW-0675">Receptor</keyword>
<feature type="transmembrane region" description="Helical" evidence="9">
    <location>
        <begin position="37"/>
        <end position="59"/>
    </location>
</feature>
<sequence length="674" mass="75477">MSDLGGVSTPKPPTSDNAGPIIKESQESAEYQQDLQVVLGTAFGVIAMVGLIALAFLLYRVYRSRHTALSYGQNDDIDVFERDIAVDIEGKSQPVILLLYAYDCPIHEQVVGALAAFLMEACGVTITLDLFEEGDILERGIDDWLVDRLQEADYIIVLCSLGARLRCSKKRVKFKSDEHRALPDYFAVAVDYVAEKMRAEKQKGMSMNKFVAVYMEYSTKSDIPPQLETAVQFCLMKDIHKLHTHLNIQGPESDKSDTASQISTCENHYHETETGAVLKATIEQAKTFFNENPTWLEDRLEIASSRPPVRGHRARKYRQTPMEEPLLTLIGTPPVLHCSQTAPCHILESRDRLKQFKHFSQTMELVPWVTNRIPQGRQNSLPSLLASSGLAVPPSRQTLSRSMDSFTADQNFQQDHDGLPCFFCNSAHMYGRPECRLTELQQDKALEHFQISADVSANPSQTSLHHLTRGLTPSRSQTVLQAEVHQEWGHTSRGTLEQKSATFAGDSRSWDVDQVVGSTPGPYQSLPPHHPPPHQYNPSTSAVMEWDTPVGLRKWPSDYPDSPAFKILDGRDHRLTHRSLSNVSVSTEDSSSLPDVDLLERDLRSIQNISSFHDFITASSFTSDTFTHNTSNGSGLEMTNVLKPYRVVTKQLRSHESSCVYMNGSLNTESVDRV</sequence>
<dbReference type="Proteomes" id="UP000678393">
    <property type="component" value="Unassembled WGS sequence"/>
</dbReference>
<evidence type="ECO:0000259" key="10">
    <source>
        <dbReference type="PROSITE" id="PS51534"/>
    </source>
</evidence>
<reference evidence="11" key="1">
    <citation type="submission" date="2021-04" db="EMBL/GenBank/DDBJ databases">
        <authorList>
            <consortium name="Molecular Ecology Group"/>
        </authorList>
    </citation>
    <scope>NUCLEOTIDE SEQUENCE</scope>
</reference>
<dbReference type="Pfam" id="PF08357">
    <property type="entry name" value="SEFIR"/>
    <property type="match status" value="1"/>
</dbReference>
<evidence type="ECO:0000256" key="9">
    <source>
        <dbReference type="SAM" id="Phobius"/>
    </source>
</evidence>
<dbReference type="EMBL" id="CAJHNH020002057">
    <property type="protein sequence ID" value="CAG5125437.1"/>
    <property type="molecule type" value="Genomic_DNA"/>
</dbReference>
<keyword evidence="4 9" id="KW-1133">Transmembrane helix</keyword>
<name>A0A8S3Z7F7_9EUPU</name>
<evidence type="ECO:0000313" key="12">
    <source>
        <dbReference type="Proteomes" id="UP000678393"/>
    </source>
</evidence>
<dbReference type="OrthoDB" id="9325096at2759"/>
<protein>
    <recommendedName>
        <fullName evidence="10">SEFIR domain-containing protein</fullName>
    </recommendedName>
</protein>
<comment type="subcellular location">
    <subcellularLocation>
        <location evidence="1">Membrane</location>
        <topology evidence="1">Single-pass type I membrane protein</topology>
    </subcellularLocation>
</comment>
<organism evidence="11 12">
    <name type="scientific">Candidula unifasciata</name>
    <dbReference type="NCBI Taxonomy" id="100452"/>
    <lineage>
        <taxon>Eukaryota</taxon>
        <taxon>Metazoa</taxon>
        <taxon>Spiralia</taxon>
        <taxon>Lophotrochozoa</taxon>
        <taxon>Mollusca</taxon>
        <taxon>Gastropoda</taxon>
        <taxon>Heterobranchia</taxon>
        <taxon>Euthyneura</taxon>
        <taxon>Panpulmonata</taxon>
        <taxon>Eupulmonata</taxon>
        <taxon>Stylommatophora</taxon>
        <taxon>Helicina</taxon>
        <taxon>Helicoidea</taxon>
        <taxon>Geomitridae</taxon>
        <taxon>Candidula</taxon>
    </lineage>
</organism>
<evidence type="ECO:0000256" key="1">
    <source>
        <dbReference type="ARBA" id="ARBA00004479"/>
    </source>
</evidence>
<evidence type="ECO:0000256" key="3">
    <source>
        <dbReference type="ARBA" id="ARBA00022729"/>
    </source>
</evidence>
<gene>
    <name evidence="11" type="ORF">CUNI_LOCUS10995</name>
</gene>
<keyword evidence="5 9" id="KW-0472">Membrane</keyword>
<keyword evidence="2 9" id="KW-0812">Transmembrane</keyword>
<accession>A0A8S3Z7F7</accession>
<evidence type="ECO:0000256" key="8">
    <source>
        <dbReference type="SAM" id="MobiDB-lite"/>
    </source>
</evidence>
<dbReference type="AlphaFoldDB" id="A0A8S3Z7F7"/>
<proteinExistence type="predicted"/>
<dbReference type="PANTHER" id="PTHR15583">
    <property type="entry name" value="INTERLEUKIN-17 RECEPTOR"/>
    <property type="match status" value="1"/>
</dbReference>
<dbReference type="PROSITE" id="PS51534">
    <property type="entry name" value="SEFIR"/>
    <property type="match status" value="1"/>
</dbReference>
<evidence type="ECO:0000313" key="11">
    <source>
        <dbReference type="EMBL" id="CAG5125437.1"/>
    </source>
</evidence>
<keyword evidence="7" id="KW-0325">Glycoprotein</keyword>